<sequence length="98" mass="11181">MPMVLAGGKVEESSPSDDGRGQSRRYAESTIASDMSKLVDSMVQKNFVNFLLTQREKKSEPNRSLRAPEEPEIQLLNELLEREFAQWIRTKGNKVKVQ</sequence>
<proteinExistence type="predicted"/>
<evidence type="ECO:0008006" key="5">
    <source>
        <dbReference type="Google" id="ProtNLM"/>
    </source>
</evidence>
<dbReference type="PANTHER" id="PTHR15211:SF0">
    <property type="entry name" value="GASTRIC INHIBITORY POLYPEPTIDE"/>
    <property type="match status" value="1"/>
</dbReference>
<feature type="compositionally biased region" description="Basic and acidic residues" evidence="2">
    <location>
        <begin position="9"/>
        <end position="27"/>
    </location>
</feature>
<organism evidence="3 4">
    <name type="scientific">Aldrovandia affinis</name>
    <dbReference type="NCBI Taxonomy" id="143900"/>
    <lineage>
        <taxon>Eukaryota</taxon>
        <taxon>Metazoa</taxon>
        <taxon>Chordata</taxon>
        <taxon>Craniata</taxon>
        <taxon>Vertebrata</taxon>
        <taxon>Euteleostomi</taxon>
        <taxon>Actinopterygii</taxon>
        <taxon>Neopterygii</taxon>
        <taxon>Teleostei</taxon>
        <taxon>Notacanthiformes</taxon>
        <taxon>Halosauridae</taxon>
        <taxon>Aldrovandia</taxon>
    </lineage>
</organism>
<feature type="region of interest" description="Disordered" evidence="2">
    <location>
        <begin position="1"/>
        <end position="27"/>
    </location>
</feature>
<dbReference type="InterPro" id="IPR039078">
    <property type="entry name" value="GIP"/>
</dbReference>
<dbReference type="PANTHER" id="PTHR15211">
    <property type="entry name" value="GLUCOSE-DEPENDENT INSULINOTROPIC POLYPEPTIDE"/>
    <property type="match status" value="1"/>
</dbReference>
<dbReference type="Proteomes" id="UP001221898">
    <property type="component" value="Unassembled WGS sequence"/>
</dbReference>
<dbReference type="EMBL" id="JAINUG010000276">
    <property type="protein sequence ID" value="KAJ8384205.1"/>
    <property type="molecule type" value="Genomic_DNA"/>
</dbReference>
<reference evidence="3" key="1">
    <citation type="journal article" date="2023" name="Science">
        <title>Genome structures resolve the early diversification of teleost fishes.</title>
        <authorList>
            <person name="Parey E."/>
            <person name="Louis A."/>
            <person name="Montfort J."/>
            <person name="Bouchez O."/>
            <person name="Roques C."/>
            <person name="Iampietro C."/>
            <person name="Lluch J."/>
            <person name="Castinel A."/>
            <person name="Donnadieu C."/>
            <person name="Desvignes T."/>
            <person name="Floi Bucao C."/>
            <person name="Jouanno E."/>
            <person name="Wen M."/>
            <person name="Mejri S."/>
            <person name="Dirks R."/>
            <person name="Jansen H."/>
            <person name="Henkel C."/>
            <person name="Chen W.J."/>
            <person name="Zahm M."/>
            <person name="Cabau C."/>
            <person name="Klopp C."/>
            <person name="Thompson A.W."/>
            <person name="Robinson-Rechavi M."/>
            <person name="Braasch I."/>
            <person name="Lecointre G."/>
            <person name="Bobe J."/>
            <person name="Postlethwait J.H."/>
            <person name="Berthelot C."/>
            <person name="Roest Crollius H."/>
            <person name="Guiguen Y."/>
        </authorList>
    </citation>
    <scope>NUCLEOTIDE SEQUENCE</scope>
    <source>
        <strain evidence="3">NC1722</strain>
    </source>
</reference>
<evidence type="ECO:0000313" key="3">
    <source>
        <dbReference type="EMBL" id="KAJ8384205.1"/>
    </source>
</evidence>
<keyword evidence="4" id="KW-1185">Reference proteome</keyword>
<accession>A0AAD7RHL7</accession>
<dbReference type="Gene3D" id="6.10.250.590">
    <property type="match status" value="1"/>
</dbReference>
<name>A0AAD7RHL7_9TELE</name>
<dbReference type="GO" id="GO:0042594">
    <property type="term" value="P:response to starvation"/>
    <property type="evidence" value="ECO:0007669"/>
    <property type="project" value="TreeGrafter"/>
</dbReference>
<keyword evidence="1" id="KW-0372">Hormone</keyword>
<protein>
    <recommendedName>
        <fullName evidence="5">Gastric inhibitory polypeptide</fullName>
    </recommendedName>
</protein>
<dbReference type="GO" id="GO:0009749">
    <property type="term" value="P:response to glucose"/>
    <property type="evidence" value="ECO:0007669"/>
    <property type="project" value="InterPro"/>
</dbReference>
<dbReference type="GO" id="GO:0005179">
    <property type="term" value="F:hormone activity"/>
    <property type="evidence" value="ECO:0007669"/>
    <property type="project" value="UniProtKB-KW"/>
</dbReference>
<evidence type="ECO:0000313" key="4">
    <source>
        <dbReference type="Proteomes" id="UP001221898"/>
    </source>
</evidence>
<dbReference type="GO" id="GO:0050796">
    <property type="term" value="P:regulation of insulin secretion"/>
    <property type="evidence" value="ECO:0007669"/>
    <property type="project" value="InterPro"/>
</dbReference>
<comment type="caution">
    <text evidence="3">The sequence shown here is derived from an EMBL/GenBank/DDBJ whole genome shotgun (WGS) entry which is preliminary data.</text>
</comment>
<evidence type="ECO:0000256" key="1">
    <source>
        <dbReference type="ARBA" id="ARBA00022702"/>
    </source>
</evidence>
<gene>
    <name evidence="3" type="ORF">AAFF_G00207530</name>
</gene>
<dbReference type="GO" id="GO:0042304">
    <property type="term" value="P:regulation of fatty acid biosynthetic process"/>
    <property type="evidence" value="ECO:0007669"/>
    <property type="project" value="InterPro"/>
</dbReference>
<evidence type="ECO:0000256" key="2">
    <source>
        <dbReference type="SAM" id="MobiDB-lite"/>
    </source>
</evidence>
<dbReference type="AlphaFoldDB" id="A0AAD7RHL7"/>
<dbReference type="GO" id="GO:0031769">
    <property type="term" value="F:glucagon receptor binding"/>
    <property type="evidence" value="ECO:0007669"/>
    <property type="project" value="TreeGrafter"/>
</dbReference>
<dbReference type="GO" id="GO:0005615">
    <property type="term" value="C:extracellular space"/>
    <property type="evidence" value="ECO:0007669"/>
    <property type="project" value="TreeGrafter"/>
</dbReference>